<keyword evidence="6" id="KW-1185">Reference proteome</keyword>
<evidence type="ECO:0000256" key="4">
    <source>
        <dbReference type="SAM" id="MobiDB-lite"/>
    </source>
</evidence>
<sequence>MEGDGFEHEEVGQTPQEEFIEQSEVEQEIDAEGAEGADYGDDTIEIDMSNNSVTYFDKHTDSVFTVAAHPKLPLVVSGGGDNKAHLWTTHREPPREAGSVEHSESVIGAAFTADGRYLVTADMNGQVRVQVAARQGQEWRPAAELQEVDEVTWLKVHPHRAGIFAIGAVDGSVWCYEMDTQNNTPVLLMTGVAHAQDCTMGVFLETAADDENVILVTCSLDGTIIGWNCYSGQQVFKVTPSELKGQEAQWITLSTLPLGINRGSPIVACGSNSGLLAVINAAQGAVLHLTQTIELKEDQEEMDASIESIAFSSRMNFMVVGLVSGDILLYDTVTLKVRHKFVLPDSVTKLAFDKTTGFHLFASCIDGKVYEFDVRNGQQLHVCVGHNMGVLDFVLLEENRRLITAGDEGVSLVFQLPPL</sequence>
<organism evidence="5 6">
    <name type="scientific">Eremothecium gossypii (strain ATCC 10895 / CBS 109.51 / FGSC 9923 / NRRL Y-1056)</name>
    <name type="common">Yeast</name>
    <name type="synonym">Ashbya gossypii</name>
    <dbReference type="NCBI Taxonomy" id="284811"/>
    <lineage>
        <taxon>Eukaryota</taxon>
        <taxon>Fungi</taxon>
        <taxon>Dikarya</taxon>
        <taxon>Ascomycota</taxon>
        <taxon>Saccharomycotina</taxon>
        <taxon>Saccharomycetes</taxon>
        <taxon>Saccharomycetales</taxon>
        <taxon>Saccharomycetaceae</taxon>
        <taxon>Eremothecium</taxon>
    </lineage>
</organism>
<dbReference type="Proteomes" id="UP000000591">
    <property type="component" value="Chromosome VII"/>
</dbReference>
<keyword evidence="1 3" id="KW-0853">WD repeat</keyword>
<evidence type="ECO:0000256" key="2">
    <source>
        <dbReference type="ARBA" id="ARBA00022737"/>
    </source>
</evidence>
<protein>
    <submittedName>
        <fullName evidence="5">AGR242Cp</fullName>
    </submittedName>
</protein>
<proteinExistence type="predicted"/>
<dbReference type="PANTHER" id="PTHR19857">
    <property type="entry name" value="MITOCHONDRIAL DIVISION PROTEIN 1-RELATED"/>
    <property type="match status" value="1"/>
</dbReference>
<evidence type="ECO:0000313" key="6">
    <source>
        <dbReference type="Proteomes" id="UP000000591"/>
    </source>
</evidence>
<dbReference type="AlphaFoldDB" id="Q74ZG5"/>
<dbReference type="RefSeq" id="NP_986908.1">
    <property type="nucleotide sequence ID" value="NM_211970.1"/>
</dbReference>
<feature type="repeat" description="WD" evidence="3">
    <location>
        <begin position="56"/>
        <end position="87"/>
    </location>
</feature>
<dbReference type="STRING" id="284811.Q74ZG5"/>
<feature type="compositionally biased region" description="Basic and acidic residues" evidence="4">
    <location>
        <begin position="1"/>
        <end position="11"/>
    </location>
</feature>
<dbReference type="PANTHER" id="PTHR19857:SF8">
    <property type="entry name" value="ANGIO-ASSOCIATED MIGRATORY CELL PROTEIN"/>
    <property type="match status" value="1"/>
</dbReference>
<dbReference type="OMA" id="GPDEVMW"/>
<reference evidence="5 6" key="1">
    <citation type="journal article" date="2004" name="Science">
        <title>The Ashbya gossypii genome as a tool for mapping the ancient Saccharomyces cerevisiae genome.</title>
        <authorList>
            <person name="Dietrich F.S."/>
            <person name="Voegeli S."/>
            <person name="Brachat S."/>
            <person name="Lerch A."/>
            <person name="Gates K."/>
            <person name="Steiner S."/>
            <person name="Mohr C."/>
            <person name="Pohlmann R."/>
            <person name="Luedi P."/>
            <person name="Choi S."/>
            <person name="Wing R.A."/>
            <person name="Flavier A."/>
            <person name="Gaffney T.D."/>
            <person name="Philippsen P."/>
        </authorList>
    </citation>
    <scope>NUCLEOTIDE SEQUENCE [LARGE SCALE GENOMIC DNA]</scope>
    <source>
        <strain evidence="6">ATCC 10895 / CBS 109.51 / FGSC 9923 / NRRL Y-1056</strain>
    </source>
</reference>
<dbReference type="Pfam" id="PF00400">
    <property type="entry name" value="WD40"/>
    <property type="match status" value="2"/>
</dbReference>
<dbReference type="InterPro" id="IPR051179">
    <property type="entry name" value="WD_repeat_multifunction"/>
</dbReference>
<name>Q74ZG5_EREGS</name>
<evidence type="ECO:0000256" key="1">
    <source>
        <dbReference type="ARBA" id="ARBA00022574"/>
    </source>
</evidence>
<evidence type="ECO:0000256" key="3">
    <source>
        <dbReference type="PROSITE-ProRule" id="PRU00221"/>
    </source>
</evidence>
<dbReference type="InterPro" id="IPR036322">
    <property type="entry name" value="WD40_repeat_dom_sf"/>
</dbReference>
<accession>Q74ZG5</accession>
<dbReference type="FunFam" id="2.130.10.10:FF:000630">
    <property type="entry name" value="Ribosome assembly protein SQT1"/>
    <property type="match status" value="1"/>
</dbReference>
<dbReference type="InParanoid" id="Q74ZG5"/>
<dbReference type="GeneID" id="4623210"/>
<dbReference type="OrthoDB" id="10261640at2759"/>
<dbReference type="EMBL" id="AE016820">
    <property type="protein sequence ID" value="AAS54732.1"/>
    <property type="molecule type" value="Genomic_DNA"/>
</dbReference>
<reference evidence="6" key="2">
    <citation type="journal article" date="2013" name="G3 (Bethesda)">
        <title>Genomes of Ashbya fungi isolated from insects reveal four mating-type loci, numerous translocations, lack of transposons, and distinct gene duplications.</title>
        <authorList>
            <person name="Dietrich F.S."/>
            <person name="Voegeli S."/>
            <person name="Kuo S."/>
            <person name="Philippsen P."/>
        </authorList>
    </citation>
    <scope>GENOME REANNOTATION</scope>
    <source>
        <strain evidence="6">ATCC 10895 / CBS 109.51 / FGSC 9923 / NRRL Y-1056</strain>
    </source>
</reference>
<dbReference type="KEGG" id="ago:AGOS_AGR242C"/>
<dbReference type="SMART" id="SM00320">
    <property type="entry name" value="WD40"/>
    <property type="match status" value="7"/>
</dbReference>
<dbReference type="InterPro" id="IPR001680">
    <property type="entry name" value="WD40_rpt"/>
</dbReference>
<dbReference type="InterPro" id="IPR015943">
    <property type="entry name" value="WD40/YVTN_repeat-like_dom_sf"/>
</dbReference>
<evidence type="ECO:0000313" key="5">
    <source>
        <dbReference type="EMBL" id="AAS54732.1"/>
    </source>
</evidence>
<dbReference type="FunCoup" id="Q74ZG5">
    <property type="interactions" value="655"/>
</dbReference>
<feature type="region of interest" description="Disordered" evidence="4">
    <location>
        <begin position="1"/>
        <end position="25"/>
    </location>
</feature>
<dbReference type="SUPFAM" id="SSF50978">
    <property type="entry name" value="WD40 repeat-like"/>
    <property type="match status" value="1"/>
</dbReference>
<keyword evidence="2" id="KW-0677">Repeat</keyword>
<dbReference type="Gene3D" id="2.130.10.10">
    <property type="entry name" value="YVTN repeat-like/Quinoprotein amine dehydrogenase"/>
    <property type="match status" value="1"/>
</dbReference>
<dbReference type="PROSITE" id="PS50294">
    <property type="entry name" value="WD_REPEATS_REGION"/>
    <property type="match status" value="1"/>
</dbReference>
<dbReference type="PROSITE" id="PS50082">
    <property type="entry name" value="WD_REPEATS_2"/>
    <property type="match status" value="1"/>
</dbReference>
<dbReference type="eggNOG" id="KOG0296">
    <property type="taxonomic scope" value="Eukaryota"/>
</dbReference>
<gene>
    <name evidence="5" type="ORF">AGOS_AGR242C</name>
</gene>
<dbReference type="HOGENOM" id="CLU_000288_57_9_1"/>